<organism evidence="1 2">
    <name type="scientific">Candidatus Infernicultor aquiphilus</name>
    <dbReference type="NCBI Taxonomy" id="1805029"/>
    <lineage>
        <taxon>Bacteria</taxon>
        <taxon>Pseudomonadati</taxon>
        <taxon>Atribacterota</taxon>
        <taxon>Candidatus Phoenicimicrobiia</taxon>
        <taxon>Candidatus Pheonicimicrobiales</taxon>
        <taxon>Candidatus Phoenicimicrobiaceae</taxon>
        <taxon>Candidatus Infernicultor</taxon>
    </lineage>
</organism>
<gene>
    <name evidence="1" type="ORF">COZ07_09545</name>
</gene>
<dbReference type="AlphaFoldDB" id="A0A2M7PL86"/>
<comment type="caution">
    <text evidence="1">The sequence shown here is derived from an EMBL/GenBank/DDBJ whole genome shotgun (WGS) entry which is preliminary data.</text>
</comment>
<proteinExistence type="predicted"/>
<evidence type="ECO:0000313" key="2">
    <source>
        <dbReference type="Proteomes" id="UP000230646"/>
    </source>
</evidence>
<dbReference type="RefSeq" id="WP_406608383.1">
    <property type="nucleotide sequence ID" value="NZ_PFKO01000346.1"/>
</dbReference>
<sequence length="127" mass="14112">MKKLFLNLFLILIILFTLTSCSGVIPESPPPPPSEHGEIADSHKVTAIAPYYETEQGEHYCLISKGVIVTNYESSQKVLTQQELADAIFLGTGANSQDLVNYINGRSDLNLKAEIKYLSILEIQRML</sequence>
<protein>
    <submittedName>
        <fullName evidence="1">Uncharacterized protein</fullName>
    </submittedName>
</protein>
<dbReference type="PROSITE" id="PS51257">
    <property type="entry name" value="PROKAR_LIPOPROTEIN"/>
    <property type="match status" value="1"/>
</dbReference>
<accession>A0A2M7PL86</accession>
<dbReference type="EMBL" id="PFKO01000346">
    <property type="protein sequence ID" value="PIY31369.1"/>
    <property type="molecule type" value="Genomic_DNA"/>
</dbReference>
<name>A0A2M7PL86_9BACT</name>
<evidence type="ECO:0000313" key="1">
    <source>
        <dbReference type="EMBL" id="PIY31369.1"/>
    </source>
</evidence>
<reference evidence="1 2" key="1">
    <citation type="submission" date="2017-09" db="EMBL/GenBank/DDBJ databases">
        <title>Depth-based differentiation of microbial function through sediment-hosted aquifers and enrichment of novel symbionts in the deep terrestrial subsurface.</title>
        <authorList>
            <person name="Probst A.J."/>
            <person name="Ladd B."/>
            <person name="Jarett J.K."/>
            <person name="Geller-Mcgrath D.E."/>
            <person name="Sieber C.M."/>
            <person name="Emerson J.B."/>
            <person name="Anantharaman K."/>
            <person name="Thomas B.C."/>
            <person name="Malmstrom R."/>
            <person name="Stieglmeier M."/>
            <person name="Klingl A."/>
            <person name="Woyke T."/>
            <person name="Ryan C.M."/>
            <person name="Banfield J.F."/>
        </authorList>
    </citation>
    <scope>NUCLEOTIDE SEQUENCE [LARGE SCALE GENOMIC DNA]</scope>
    <source>
        <strain evidence="1">CG_4_10_14_3_um_filter_34_13</strain>
    </source>
</reference>
<dbReference type="Proteomes" id="UP000230646">
    <property type="component" value="Unassembled WGS sequence"/>
</dbReference>